<name>A0AAV7ENE4_ARIFI</name>
<gene>
    <name evidence="1" type="ORF">H6P81_009600</name>
</gene>
<comment type="caution">
    <text evidence="1">The sequence shown here is derived from an EMBL/GenBank/DDBJ whole genome shotgun (WGS) entry which is preliminary data.</text>
</comment>
<dbReference type="Proteomes" id="UP000825729">
    <property type="component" value="Unassembled WGS sequence"/>
</dbReference>
<protein>
    <submittedName>
        <fullName evidence="1">Uncharacterized protein</fullName>
    </submittedName>
</protein>
<keyword evidence="2" id="KW-1185">Reference proteome</keyword>
<reference evidence="1 2" key="1">
    <citation type="submission" date="2021-07" db="EMBL/GenBank/DDBJ databases">
        <title>The Aristolochia fimbriata genome: insights into angiosperm evolution, floral development and chemical biosynthesis.</title>
        <authorList>
            <person name="Jiao Y."/>
        </authorList>
    </citation>
    <scope>NUCLEOTIDE SEQUENCE [LARGE SCALE GENOMIC DNA]</scope>
    <source>
        <strain evidence="1">IBCAS-2021</strain>
        <tissue evidence="1">Leaf</tissue>
    </source>
</reference>
<proteinExistence type="predicted"/>
<sequence>MGEKEERRRKTRKDEASRTCATDITYFSFPAINAILDSCVGGCCCWPSCFLLEVDNVASFGVGGSVSHALYKGGLTDRKELRYDDLKSKSKND</sequence>
<dbReference type="EMBL" id="JAINDJ010000004">
    <property type="protein sequence ID" value="KAG9449635.1"/>
    <property type="molecule type" value="Genomic_DNA"/>
</dbReference>
<evidence type="ECO:0000313" key="2">
    <source>
        <dbReference type="Proteomes" id="UP000825729"/>
    </source>
</evidence>
<accession>A0AAV7ENE4</accession>
<organism evidence="1 2">
    <name type="scientific">Aristolochia fimbriata</name>
    <name type="common">White veined hardy Dutchman's pipe vine</name>
    <dbReference type="NCBI Taxonomy" id="158543"/>
    <lineage>
        <taxon>Eukaryota</taxon>
        <taxon>Viridiplantae</taxon>
        <taxon>Streptophyta</taxon>
        <taxon>Embryophyta</taxon>
        <taxon>Tracheophyta</taxon>
        <taxon>Spermatophyta</taxon>
        <taxon>Magnoliopsida</taxon>
        <taxon>Magnoliidae</taxon>
        <taxon>Piperales</taxon>
        <taxon>Aristolochiaceae</taxon>
        <taxon>Aristolochia</taxon>
    </lineage>
</organism>
<dbReference type="AlphaFoldDB" id="A0AAV7ENE4"/>
<evidence type="ECO:0000313" key="1">
    <source>
        <dbReference type="EMBL" id="KAG9449635.1"/>
    </source>
</evidence>